<dbReference type="GO" id="GO:0043709">
    <property type="term" value="P:cell adhesion involved in single-species biofilm formation"/>
    <property type="evidence" value="ECO:0007669"/>
    <property type="project" value="TreeGrafter"/>
</dbReference>
<protein>
    <submittedName>
        <fullName evidence="2">Diguanylate cyclase domain-containing protein YtrP</fullName>
    </submittedName>
</protein>
<evidence type="ECO:0000313" key="3">
    <source>
        <dbReference type="Proteomes" id="UP000011907"/>
    </source>
</evidence>
<dbReference type="InterPro" id="IPR029016">
    <property type="entry name" value="GAF-like_dom_sf"/>
</dbReference>
<name>M5PE63_9BACI</name>
<dbReference type="InterPro" id="IPR043128">
    <property type="entry name" value="Rev_trsase/Diguanyl_cyclase"/>
</dbReference>
<dbReference type="InterPro" id="IPR000160">
    <property type="entry name" value="GGDEF_dom"/>
</dbReference>
<evidence type="ECO:0000313" key="2">
    <source>
        <dbReference type="EMBL" id="EME75330.1"/>
    </source>
</evidence>
<dbReference type="NCBIfam" id="TIGR00254">
    <property type="entry name" value="GGDEF"/>
    <property type="match status" value="1"/>
</dbReference>
<sequence>MSENQSQPSIDSVKSFMLSTRIKSWFCDIIRKIKLDIYGYFWVIIMNKQTKDLYLSFQQEMLQFLSEKRGVSYSESVAWLKAAAESFFSFISLTLRAFSGPDALKGQSGSLKETNEHYIVLTIEENKYIELSCHKNHKIPDGLAESVRLFLKNCLQAEASYGEMDRQRKLYEQTALFHELMDQEHVLKTMLESLRAVFPSLTYCLFLSYDQDQYLQLPAKEIDVDDESADSFALEAYLTGQVKLQNGSAVYFPLQGRQGTYGILKAAGLHAAETAADISVISNAAGIAFENARLYEQAKNMISNLELINETSHQLNRTKQLPDMMKCLSERLIDSFGAEEVGFFYHDHLEEQHLLPGSTGFFQTDAADPYIRYVKEKFSEESGVFVGNGSSLFGREGYASLMGVPMIENNESKGFVIALKKNACSFTFEMFKLFQTLIRHSTLAITNSMLRDRLKHLVQTDRLTELYSRSYLDEKIQYSMEVDQEGVLLLIDIDNFKQINDTYGHQTGDAILIQVARVIQQNICEQDVGARWGGEELAVYVPKIDMSAGEKLADRLIELVRENTEPKVTISCGISHWSADFPKSLTSLVKHADIALYEAKRNGKNKLMIFDPHL</sequence>
<dbReference type="SUPFAM" id="SSF55781">
    <property type="entry name" value="GAF domain-like"/>
    <property type="match status" value="2"/>
</dbReference>
<dbReference type="Proteomes" id="UP000011907">
    <property type="component" value="Unassembled WGS sequence"/>
</dbReference>
<dbReference type="PROSITE" id="PS50887">
    <property type="entry name" value="GGDEF"/>
    <property type="match status" value="1"/>
</dbReference>
<dbReference type="InterPro" id="IPR050469">
    <property type="entry name" value="Diguanylate_Cyclase"/>
</dbReference>
<dbReference type="eggNOG" id="COG2203">
    <property type="taxonomic scope" value="Bacteria"/>
</dbReference>
<dbReference type="Pfam" id="PF00990">
    <property type="entry name" value="GGDEF"/>
    <property type="match status" value="1"/>
</dbReference>
<dbReference type="PANTHER" id="PTHR45138:SF9">
    <property type="entry name" value="DIGUANYLATE CYCLASE DGCM-RELATED"/>
    <property type="match status" value="1"/>
</dbReference>
<proteinExistence type="predicted"/>
<dbReference type="EMBL" id="AOFM01000006">
    <property type="protein sequence ID" value="EME75330.1"/>
    <property type="molecule type" value="Genomic_DNA"/>
</dbReference>
<dbReference type="SUPFAM" id="SSF55073">
    <property type="entry name" value="Nucleotide cyclase"/>
    <property type="match status" value="1"/>
</dbReference>
<comment type="caution">
    <text evidence="2">The sequence shown here is derived from an EMBL/GenBank/DDBJ whole genome shotgun (WGS) entry which is preliminary data.</text>
</comment>
<dbReference type="InterPro" id="IPR029787">
    <property type="entry name" value="Nucleotide_cyclase"/>
</dbReference>
<dbReference type="CDD" id="cd01949">
    <property type="entry name" value="GGDEF"/>
    <property type="match status" value="1"/>
</dbReference>
<dbReference type="STRING" id="1274524.BSONL12_10102"/>
<dbReference type="PANTHER" id="PTHR45138">
    <property type="entry name" value="REGULATORY COMPONENTS OF SENSORY TRANSDUCTION SYSTEM"/>
    <property type="match status" value="1"/>
</dbReference>
<dbReference type="GO" id="GO:1902201">
    <property type="term" value="P:negative regulation of bacterial-type flagellum-dependent cell motility"/>
    <property type="evidence" value="ECO:0007669"/>
    <property type="project" value="TreeGrafter"/>
</dbReference>
<gene>
    <name evidence="2" type="ORF">BSONL12_10102</name>
</gene>
<dbReference type="FunFam" id="3.30.70.270:FF:000001">
    <property type="entry name" value="Diguanylate cyclase domain protein"/>
    <property type="match status" value="1"/>
</dbReference>
<dbReference type="eggNOG" id="COG2199">
    <property type="taxonomic scope" value="Bacteria"/>
</dbReference>
<dbReference type="GO" id="GO:0005886">
    <property type="term" value="C:plasma membrane"/>
    <property type="evidence" value="ECO:0007669"/>
    <property type="project" value="TreeGrafter"/>
</dbReference>
<dbReference type="AlphaFoldDB" id="M5PE63"/>
<dbReference type="Gene3D" id="3.30.450.40">
    <property type="match status" value="2"/>
</dbReference>
<reference evidence="2 3" key="1">
    <citation type="journal article" date="2013" name="Genome Announc.">
        <title>Draft Whole-Genome Sequence of Bacillus sonorensis Strain L12, a Source of Nonribosomal Lipopeptides.</title>
        <authorList>
            <person name="Adimpong D.B."/>
            <person name="Sorensen K.I."/>
            <person name="Nielsen D.S."/>
            <person name="Thorsen L."/>
            <person name="Rasmussen T.B."/>
            <person name="Derkx P.M."/>
            <person name="Jespersen L."/>
        </authorList>
    </citation>
    <scope>NUCLEOTIDE SEQUENCE [LARGE SCALE GENOMIC DNA]</scope>
    <source>
        <strain evidence="2 3">L12</strain>
    </source>
</reference>
<evidence type="ECO:0000259" key="1">
    <source>
        <dbReference type="PROSITE" id="PS50887"/>
    </source>
</evidence>
<dbReference type="GO" id="GO:0052621">
    <property type="term" value="F:diguanylate cyclase activity"/>
    <property type="evidence" value="ECO:0007669"/>
    <property type="project" value="TreeGrafter"/>
</dbReference>
<dbReference type="SMART" id="SM00267">
    <property type="entry name" value="GGDEF"/>
    <property type="match status" value="1"/>
</dbReference>
<feature type="domain" description="GGDEF" evidence="1">
    <location>
        <begin position="484"/>
        <end position="612"/>
    </location>
</feature>
<dbReference type="PATRIC" id="fig|1274524.3.peg.2187"/>
<accession>M5PE63</accession>
<dbReference type="Gene3D" id="3.30.70.270">
    <property type="match status" value="1"/>
</dbReference>
<organism evidence="2 3">
    <name type="scientific">Bacillus sonorensis L12</name>
    <dbReference type="NCBI Taxonomy" id="1274524"/>
    <lineage>
        <taxon>Bacteria</taxon>
        <taxon>Bacillati</taxon>
        <taxon>Bacillota</taxon>
        <taxon>Bacilli</taxon>
        <taxon>Bacillales</taxon>
        <taxon>Bacillaceae</taxon>
        <taxon>Bacillus</taxon>
    </lineage>
</organism>